<keyword evidence="4" id="KW-0521">NADP</keyword>
<proteinExistence type="predicted"/>
<dbReference type="InterPro" id="IPR013785">
    <property type="entry name" value="Aldolase_TIM"/>
</dbReference>
<evidence type="ECO:0000256" key="3">
    <source>
        <dbReference type="ARBA" id="ARBA00022643"/>
    </source>
</evidence>
<dbReference type="OrthoDB" id="9772736at2"/>
<comment type="cofactor">
    <cofactor evidence="1">
        <name>FMN</name>
        <dbReference type="ChEBI" id="CHEBI:58210"/>
    </cofactor>
</comment>
<dbReference type="EMBL" id="CP035485">
    <property type="protein sequence ID" value="QDI91456.1"/>
    <property type="molecule type" value="Genomic_DNA"/>
</dbReference>
<dbReference type="InterPro" id="IPR001155">
    <property type="entry name" value="OxRdtase_FMN_N"/>
</dbReference>
<dbReference type="PANTHER" id="PTHR43303:SF4">
    <property type="entry name" value="NADPH DEHYDROGENASE C23G7.10C-RELATED"/>
    <property type="match status" value="1"/>
</dbReference>
<accession>A0A514LHX8</accession>
<dbReference type="KEGG" id="sale:EPH95_09890"/>
<dbReference type="GO" id="GO:0010181">
    <property type="term" value="F:FMN binding"/>
    <property type="evidence" value="ECO:0007669"/>
    <property type="project" value="InterPro"/>
</dbReference>
<dbReference type="GO" id="GO:0003959">
    <property type="term" value="F:NADPH dehydrogenase activity"/>
    <property type="evidence" value="ECO:0007669"/>
    <property type="project" value="InterPro"/>
</dbReference>
<dbReference type="GO" id="GO:0050661">
    <property type="term" value="F:NADP binding"/>
    <property type="evidence" value="ECO:0007669"/>
    <property type="project" value="InterPro"/>
</dbReference>
<dbReference type="SUPFAM" id="SSF51395">
    <property type="entry name" value="FMN-linked oxidoreductases"/>
    <property type="match status" value="1"/>
</dbReference>
<protein>
    <submittedName>
        <fullName evidence="7">NADH:flavin oxidoreductase/NADH oxidase</fullName>
    </submittedName>
</protein>
<dbReference type="CDD" id="cd02932">
    <property type="entry name" value="OYE_YqiM_FMN"/>
    <property type="match status" value="1"/>
</dbReference>
<name>A0A514LHX8_9BACI</name>
<keyword evidence="5" id="KW-0560">Oxidoreductase</keyword>
<reference evidence="8" key="1">
    <citation type="submission" date="2019-01" db="EMBL/GenBank/DDBJ databases">
        <title>Genomic analysis of Salicibibacter sp. NKC3-5.</title>
        <authorList>
            <person name="Oh Y.J."/>
        </authorList>
    </citation>
    <scope>NUCLEOTIDE SEQUENCE [LARGE SCALE GENOMIC DNA]</scope>
    <source>
        <strain evidence="8">NKC3-5</strain>
    </source>
</reference>
<keyword evidence="3" id="KW-0288">FMN</keyword>
<dbReference type="InterPro" id="IPR044152">
    <property type="entry name" value="YqjM-like"/>
</dbReference>
<evidence type="ECO:0000256" key="2">
    <source>
        <dbReference type="ARBA" id="ARBA00022630"/>
    </source>
</evidence>
<evidence type="ECO:0000256" key="5">
    <source>
        <dbReference type="ARBA" id="ARBA00023002"/>
    </source>
</evidence>
<keyword evidence="2" id="KW-0285">Flavoprotein</keyword>
<dbReference type="Proteomes" id="UP000319756">
    <property type="component" value="Chromosome"/>
</dbReference>
<dbReference type="AlphaFoldDB" id="A0A514LHX8"/>
<evidence type="ECO:0000313" key="7">
    <source>
        <dbReference type="EMBL" id="QDI91456.1"/>
    </source>
</evidence>
<sequence>MPHLFSPLTIKNITLRNRIGVSPMCQYSSDDGFPNDWHLVHLGSRAVGGAGLVIAEASAVEARGRISAEDLGIFSDQHIEAFQRVTDFIKAQGAVPGIQLAHAGRKASTYAPWKREDYGVNLPDDDGGWEVVGPSAIPFSEKYRTPQELTVEGIQEIQEAFRQATIRSREAGFQWVEFHAAHGYLAHSFYSPLANERNDQYGGSFENRLRFTIETVRVIRSEWPEDLPFTVRISSSDWADGGWTLDDSVELSKRLKAEGVDLIDCSSGGNTPNPNIDVGSGYQVAFAEKIRQGADIRTAAVGLINEGMQADDHIRNGRADLVLMAREMLRDPYFPYRASRDVHQTEKLDIPPQYDSASTVMGTLCALFLCITPDVSNIYPQWTE</sequence>
<dbReference type="PANTHER" id="PTHR43303">
    <property type="entry name" value="NADPH DEHYDROGENASE C23G7.10C-RELATED"/>
    <property type="match status" value="1"/>
</dbReference>
<evidence type="ECO:0000256" key="4">
    <source>
        <dbReference type="ARBA" id="ARBA00022857"/>
    </source>
</evidence>
<dbReference type="Gene3D" id="3.20.20.70">
    <property type="entry name" value="Aldolase class I"/>
    <property type="match status" value="1"/>
</dbReference>
<evidence type="ECO:0000259" key="6">
    <source>
        <dbReference type="Pfam" id="PF00724"/>
    </source>
</evidence>
<evidence type="ECO:0000256" key="1">
    <source>
        <dbReference type="ARBA" id="ARBA00001917"/>
    </source>
</evidence>
<feature type="domain" description="NADH:flavin oxidoreductase/NADH oxidase N-terminal" evidence="6">
    <location>
        <begin position="4"/>
        <end position="341"/>
    </location>
</feature>
<organism evidence="7 8">
    <name type="scientific">Salicibibacter halophilus</name>
    <dbReference type="NCBI Taxonomy" id="2502791"/>
    <lineage>
        <taxon>Bacteria</taxon>
        <taxon>Bacillati</taxon>
        <taxon>Bacillota</taxon>
        <taxon>Bacilli</taxon>
        <taxon>Bacillales</taxon>
        <taxon>Bacillaceae</taxon>
        <taxon>Salicibibacter</taxon>
    </lineage>
</organism>
<evidence type="ECO:0000313" key="8">
    <source>
        <dbReference type="Proteomes" id="UP000319756"/>
    </source>
</evidence>
<gene>
    <name evidence="7" type="ORF">EPH95_09890</name>
</gene>
<dbReference type="Pfam" id="PF00724">
    <property type="entry name" value="Oxidored_FMN"/>
    <property type="match status" value="1"/>
</dbReference>
<keyword evidence="8" id="KW-1185">Reference proteome</keyword>